<dbReference type="EMBL" id="BDQM01000061">
    <property type="protein sequence ID" value="GAW97949.1"/>
    <property type="molecule type" value="Genomic_DNA"/>
</dbReference>
<evidence type="ECO:0000256" key="3">
    <source>
        <dbReference type="ARBA" id="ARBA00022748"/>
    </source>
</evidence>
<feature type="domain" description="Thioredoxin" evidence="6">
    <location>
        <begin position="35"/>
        <end position="173"/>
    </location>
</feature>
<organism evidence="7 8">
    <name type="scientific">Colwellia marinimaniae</name>
    <dbReference type="NCBI Taxonomy" id="1513592"/>
    <lineage>
        <taxon>Bacteria</taxon>
        <taxon>Pseudomonadati</taxon>
        <taxon>Pseudomonadota</taxon>
        <taxon>Gammaproteobacteria</taxon>
        <taxon>Alteromonadales</taxon>
        <taxon>Colwelliaceae</taxon>
        <taxon>Colwellia</taxon>
    </lineage>
</organism>
<evidence type="ECO:0000256" key="4">
    <source>
        <dbReference type="ARBA" id="ARBA00023157"/>
    </source>
</evidence>
<dbReference type="PROSITE" id="PS51352">
    <property type="entry name" value="THIOREDOXIN_2"/>
    <property type="match status" value="1"/>
</dbReference>
<accession>A0ABQ0N064</accession>
<evidence type="ECO:0000259" key="6">
    <source>
        <dbReference type="PROSITE" id="PS51352"/>
    </source>
</evidence>
<proteinExistence type="inferred from homology"/>
<sequence length="183" mass="20595">MMGQLIRFLPLLLVIALGVVLYRGLSLNPQAMPSALVGKAMPDFALKTLSNSDKVVTQADLLGDIVLVNVWATWCPTCKYEHPYLVDVAKDPQVKLYGLNYKDERIAAQQWLQDYEDPYVFSIFDEEGSLGLDLGVYGAPETFVIDHHGIIRKRFAGAIDTKVWRREFAPLIAQLIEEKKQGK</sequence>
<dbReference type="Pfam" id="PF08534">
    <property type="entry name" value="Redoxin"/>
    <property type="match status" value="1"/>
</dbReference>
<evidence type="ECO:0000256" key="2">
    <source>
        <dbReference type="ARBA" id="ARBA00007758"/>
    </source>
</evidence>
<gene>
    <name evidence="7" type="primary">ccmG</name>
    <name evidence="7" type="ORF">MTCD1_03604</name>
</gene>
<keyword evidence="4" id="KW-1015">Disulfide bond</keyword>
<comment type="subcellular location">
    <subcellularLocation>
        <location evidence="1">Cell inner membrane</location>
        <topology evidence="1">Single-pass membrane protein</topology>
        <orientation evidence="1">Periplasmic side</orientation>
    </subcellularLocation>
</comment>
<evidence type="ECO:0000313" key="7">
    <source>
        <dbReference type="EMBL" id="GAW97949.1"/>
    </source>
</evidence>
<reference evidence="7 8" key="1">
    <citation type="submission" date="2017-06" db="EMBL/GenBank/DDBJ databases">
        <title>Whole Genome Sequences of Colwellia marinimaniae MTCD1.</title>
        <authorList>
            <person name="Kusumoto H."/>
            <person name="Inoue M."/>
            <person name="Tanikawa K."/>
            <person name="Maeji H."/>
            <person name="Cameron J.H."/>
            <person name="Bartlett D.H."/>
        </authorList>
    </citation>
    <scope>NUCLEOTIDE SEQUENCE [LARGE SCALE GENOMIC DNA]</scope>
    <source>
        <strain evidence="7 8">MTCD1</strain>
    </source>
</reference>
<dbReference type="CDD" id="cd03010">
    <property type="entry name" value="TlpA_like_DsbE"/>
    <property type="match status" value="1"/>
</dbReference>
<evidence type="ECO:0000313" key="8">
    <source>
        <dbReference type="Proteomes" id="UP000197068"/>
    </source>
</evidence>
<dbReference type="InterPro" id="IPR013740">
    <property type="entry name" value="Redoxin"/>
</dbReference>
<evidence type="ECO:0000256" key="5">
    <source>
        <dbReference type="ARBA" id="ARBA00023284"/>
    </source>
</evidence>
<dbReference type="InterPro" id="IPR013766">
    <property type="entry name" value="Thioredoxin_domain"/>
</dbReference>
<dbReference type="PROSITE" id="PS00194">
    <property type="entry name" value="THIOREDOXIN_1"/>
    <property type="match status" value="1"/>
</dbReference>
<keyword evidence="5" id="KW-0676">Redox-active center</keyword>
<name>A0ABQ0N064_9GAMM</name>
<keyword evidence="3" id="KW-0201">Cytochrome c-type biogenesis</keyword>
<protein>
    <submittedName>
        <fullName evidence="7">Thiol:disulfide interchange protein</fullName>
    </submittedName>
</protein>
<dbReference type="PANTHER" id="PTHR42852">
    <property type="entry name" value="THIOL:DISULFIDE INTERCHANGE PROTEIN DSBE"/>
    <property type="match status" value="1"/>
</dbReference>
<comment type="similarity">
    <text evidence="2">Belongs to the thioredoxin family. DsbE subfamily.</text>
</comment>
<dbReference type="InterPro" id="IPR004799">
    <property type="entry name" value="Periplasmic_diS_OxRdtase_DsbE"/>
</dbReference>
<dbReference type="InterPro" id="IPR050553">
    <property type="entry name" value="Thioredoxin_ResA/DsbE_sf"/>
</dbReference>
<dbReference type="InterPro" id="IPR036249">
    <property type="entry name" value="Thioredoxin-like_sf"/>
</dbReference>
<dbReference type="NCBIfam" id="TIGR00385">
    <property type="entry name" value="dsbE"/>
    <property type="match status" value="1"/>
</dbReference>
<dbReference type="Proteomes" id="UP000197068">
    <property type="component" value="Unassembled WGS sequence"/>
</dbReference>
<dbReference type="SUPFAM" id="SSF52833">
    <property type="entry name" value="Thioredoxin-like"/>
    <property type="match status" value="1"/>
</dbReference>
<keyword evidence="8" id="KW-1185">Reference proteome</keyword>
<evidence type="ECO:0000256" key="1">
    <source>
        <dbReference type="ARBA" id="ARBA00004383"/>
    </source>
</evidence>
<comment type="caution">
    <text evidence="7">The sequence shown here is derived from an EMBL/GenBank/DDBJ whole genome shotgun (WGS) entry which is preliminary data.</text>
</comment>
<dbReference type="PANTHER" id="PTHR42852:SF6">
    <property type="entry name" value="THIOL:DISULFIDE INTERCHANGE PROTEIN DSBE"/>
    <property type="match status" value="1"/>
</dbReference>
<dbReference type="InterPro" id="IPR017937">
    <property type="entry name" value="Thioredoxin_CS"/>
</dbReference>
<dbReference type="Gene3D" id="3.40.30.10">
    <property type="entry name" value="Glutaredoxin"/>
    <property type="match status" value="1"/>
</dbReference>